<comment type="caution">
    <text evidence="4">The sequence shown here is derived from an EMBL/GenBank/DDBJ whole genome shotgun (WGS) entry which is preliminary data.</text>
</comment>
<dbReference type="Pfam" id="PF25580">
    <property type="entry name" value="TPR_Rlf"/>
    <property type="match status" value="1"/>
</dbReference>
<feature type="region of interest" description="Disordered" evidence="2">
    <location>
        <begin position="2216"/>
        <end position="2310"/>
    </location>
</feature>
<dbReference type="EMBL" id="JBDJPC010000008">
    <property type="protein sequence ID" value="KAL1493032.1"/>
    <property type="molecule type" value="Genomic_DNA"/>
</dbReference>
<proteinExistence type="predicted"/>
<feature type="domain" description="Zinc finger protein Rlf/292/654 TPR repeats" evidence="3">
    <location>
        <begin position="269"/>
        <end position="419"/>
    </location>
</feature>
<organism evidence="4 5">
    <name type="scientific">Hypothenemus hampei</name>
    <name type="common">Coffee berry borer</name>
    <dbReference type="NCBI Taxonomy" id="57062"/>
    <lineage>
        <taxon>Eukaryota</taxon>
        <taxon>Metazoa</taxon>
        <taxon>Ecdysozoa</taxon>
        <taxon>Arthropoda</taxon>
        <taxon>Hexapoda</taxon>
        <taxon>Insecta</taxon>
        <taxon>Pterygota</taxon>
        <taxon>Neoptera</taxon>
        <taxon>Endopterygota</taxon>
        <taxon>Coleoptera</taxon>
        <taxon>Polyphaga</taxon>
        <taxon>Cucujiformia</taxon>
        <taxon>Curculionidae</taxon>
        <taxon>Scolytinae</taxon>
        <taxon>Hypothenemus</taxon>
    </lineage>
</organism>
<keyword evidence="1" id="KW-0175">Coiled coil</keyword>
<dbReference type="Proteomes" id="UP001566132">
    <property type="component" value="Unassembled WGS sequence"/>
</dbReference>
<feature type="region of interest" description="Disordered" evidence="2">
    <location>
        <begin position="2551"/>
        <end position="2580"/>
    </location>
</feature>
<feature type="region of interest" description="Disordered" evidence="2">
    <location>
        <begin position="2180"/>
        <end position="2199"/>
    </location>
</feature>
<sequence length="2874" mass="321846">MASQEDDNKLEYISNVNKEQERYNLNVYKKFDSILNDKSEKFENKVQSLIEVWKSISLLNFSQFDIKYIIQILDWAKLHALNIVLTGEWTSIKESFRNGLLDCIQKAQESLVRVNDAFLTRCQKLADVVKKPWGDPVLCNLIQDRDAEIGSKEIEFFCVETAYLVSVRLKKLCEDHCEDLALNLVTNFLKCKKQATEQNFNLNAAETQLWFIFDIYIALLYKFHNKAKIIEQFEDLQLHEGVQLIKRFAKKRVKISKIWRHCNKIAIFGSRFFLSKALMKYNSDLKDSLTELVKTYLSLSNTESLLQEFVESTRNLTNLADAEGLCAMCDIIHREAGERLRHFTIEMYIRALTTDMNELERLKHVKEEEKVKLTTARLARSFSNLAELLNNHVKVARECILTAFSLEPTKDRLDQIVEFAKQSGFPVLDTGQQWKCRLHPPILSTDELAWICPDCGEWMCKPHLTASLQMNTPLQEALQESVLGISEALCDDLVVCVSNPRYQILNWLLSWEDLYRLCILYLNDPEKTKNFVTELKFVDVDYAMFDHIKREPVDEFSGIEKGYEQYLDLDFVSDEGNSTVSEDSSSNLDRPVNDLLSDGSGEPYLSLMQPKSDPNTLKSLRMFRPNLKRKKDGSVLQSKTKKQQPGCSYLPEIAKITPPSNYPPAATTPNTIVQPLNSVFNSTNLSSVTSTSYVSNIIKSSLTFGVPKVTLSSPNKDDHGHSLSTKVKKVYKSPTKINKCQTTIKNPPQDLDALLKEVVEDIDTEFAETKDESKNGAAATLPQLGGQVADNPSVIQVQPQVKLLPETSLLNGTSEEYVMNTMQCNHEPGSIHVKNLKVILTPIDMRKFQAETQHQSLKEITVVLTRLKPQEITTQSPIPAEVSISRLPQEPAVTCKELQVCLKNIPQDIPLIAQNSTLHQQQETVIPQPNQQITEIRNNFETIQEQPRHIITPQQNPTSQLHLDNSIVVPLEKQGQIIHTLPPKATIFNSPMEQENIGILNNNLQQPKIRTKILFPKFTVTAPKTASCDRDNFNVNSITKTDKVEPTTEVSNVRKHGNNIVNITEDCDIDGEIAEVCDNEKSSLQQWLETCNITKDTYVYSTTGSPCPISNNSLLTRPLSAIYEDNSNVPANEESDSTSFFQAKSNTNKNLENLKTRISNLIEKGIEDKSLGLEDNVTSEDLAKFKEQLKTFKSSSIDSKDILLGSQGCEEFPFDDLNFNQEVIINELGIQNGTEEELISDNSKHSSETTKSSDIVEIIPSRTTNELGIQNETEEELVSDDSKSNSETTKSLSDTIEIIPSKTINEFGIQNETEKELVSDNSTPNLETTISFSDVVDIIPSKSINELGIQNETEKELVSDDLKSNSETTKSFSDMVELIPSRTINEFGIQNETEKELVSDNSTPNLETTKSFSDVVDIIPSKTINELGIQNETEKELVSDDLKSNSETTKSFSDMVEIIPSRTINEFGIQNETEKELVSDNSTPNLETTKSFSDVVDIIPSKTINELGIQNETEKELVSDDLKSNSETTKSFSDMVEIIPSRTSDFLLKNRETRNYHNYCHSFSEIQEENEKHDIFLSKFTHSNKENIANSDNEPEMYFEKNKDCRKYSNSRKRKHDDVPCFKLDQEKEFKRRLTIYLKRLPEIITRPNVKVILNNSIKNHEKLEKQKIEKLSPLTVSNKRDPIKQKKKLEETKNKGVNINIYEDKFYSMVTKSPVNIPGLHDYSEILPKHVKYVVNVVQHSVPRSSTVPNQNTQTSTQVTPHIQRIGQPKIVDRKPDAEQTPSNSSVPSTSVSQPSTLINILSSPKTKSGPTRAPYVNILSQQILRPSIRPIDHQTATVIKVEPEEKKVEVQATKTVNTNLRIVTTTTQAGGQATVSSPAQGGTILQFICKSSSLPKFQQAFGKTVYQTEMPAQTTASSETNETNSQPQMATVVEAKKVAAAKLPVNVQPIAGNVIFRGQVPVGQTVSLIPPGSNTRQLFRITGSTHEQISLVKETVIQNKMSALLAAALQGKPKITEQNGEVVEEYSATRITLCRPGAAPPNATRIVKPMQLQIPANVIRAPQPNVSSTTLEQLREFDLVYEQVKERSSAQPESTTQNIQESAQQQRISFTYVNQVQKYTQLAPVVVVSSYSPIQQISPAIATQSGAAITQVSTVTVPKVAVKACKGKTIKNTVVKTSPTTVPPVAKPQQKPQEDEHTTQRIFDILAEYAEQLRNSPDLNNKPAPRRRSNPPTNPNSNTSVSTKKKKKKSSNSSLVETDNEDLTMGSEDSSNGNVVQLSMTDEEQSQNANITPPETNMEPTTSQAPVSAARPLIVTEASPPRNVIIADSSVGEALKMPSTTLIMPGNYLMPVSVVKGGQQIAVVSGGSKILTTVPTRTGQNMLLFQSFVNQKKGASIPAVKYSTLQPFSAISAQSVTTVNAQSPVVLPSTSVATVALGQPIALKKIEENNRVNNTELLLTIAQPREAVKVEKTPEIPQPDSSTTCEEIKREPSKSNEVYDNVQKNCVVTSVIASVIKKENERIEQHPREPSAKKDIPKANDRIDSVLVNASSSNGPMLSHTNPRYNRKSTDEGEPTSANRNIAKVPATATKIFKNNAVYYAIRTKKSISKKVDSEIHKQAAIERELRLQKSLSEECEDLGVDEPSTSDLFPEADLLFDSNHSPSYEQKMQAPEAKAKDLHLFTDDENSGPLNSDLFDYVEYHPQESGVNGNNVSKNDSTLLQNCGNMSEVTLNSPISPDYNDSSHTPNKYKYKYSNRKKGEKVIKQQSNENWQEMSEVTSSEDAMEVVKEEETPIAIQEETVIDEPRMEIEEIVVEEERIDECPIHGTKNVRRNFKMNCLCFNGSRGPRKRMHSPKNQTAMQNKKVILSKKR</sequence>
<keyword evidence="5" id="KW-1185">Reference proteome</keyword>
<feature type="region of interest" description="Disordered" evidence="2">
    <location>
        <begin position="1769"/>
        <end position="1796"/>
    </location>
</feature>
<evidence type="ECO:0000256" key="2">
    <source>
        <dbReference type="SAM" id="MobiDB-lite"/>
    </source>
</evidence>
<feature type="compositionally biased region" description="Polar residues" evidence="2">
    <location>
        <begin position="1262"/>
        <end position="1271"/>
    </location>
</feature>
<name>A0ABD1EEF7_HYPHA</name>
<feature type="region of interest" description="Disordered" evidence="2">
    <location>
        <begin position="1262"/>
        <end position="1292"/>
    </location>
</feature>
<feature type="compositionally biased region" description="Polar residues" evidence="2">
    <location>
        <begin position="2269"/>
        <end position="2308"/>
    </location>
</feature>
<gene>
    <name evidence="4" type="ORF">ABEB36_011174</name>
</gene>
<evidence type="ECO:0000256" key="1">
    <source>
        <dbReference type="SAM" id="Coils"/>
    </source>
</evidence>
<feature type="compositionally biased region" description="Low complexity" evidence="2">
    <location>
        <begin position="1781"/>
        <end position="1796"/>
    </location>
</feature>
<evidence type="ECO:0000313" key="4">
    <source>
        <dbReference type="EMBL" id="KAL1493032.1"/>
    </source>
</evidence>
<feature type="region of interest" description="Disordered" evidence="2">
    <location>
        <begin position="2473"/>
        <end position="2498"/>
    </location>
</feature>
<feature type="compositionally biased region" description="Polar residues" evidence="2">
    <location>
        <begin position="2551"/>
        <end position="2566"/>
    </location>
</feature>
<accession>A0ABD1EEF7</accession>
<reference evidence="4 5" key="1">
    <citation type="submission" date="2024-05" db="EMBL/GenBank/DDBJ databases">
        <title>Genetic variation in Jamaican populations of the coffee berry borer (Hypothenemus hampei).</title>
        <authorList>
            <person name="Errbii M."/>
            <person name="Myrie A."/>
        </authorList>
    </citation>
    <scope>NUCLEOTIDE SEQUENCE [LARGE SCALE GENOMIC DNA]</scope>
    <source>
        <strain evidence="4">JA-Hopewell-2020-01-JO</strain>
        <tissue evidence="4">Whole body</tissue>
    </source>
</reference>
<feature type="region of interest" description="Disordered" evidence="2">
    <location>
        <begin position="2849"/>
        <end position="2874"/>
    </location>
</feature>
<evidence type="ECO:0000313" key="5">
    <source>
        <dbReference type="Proteomes" id="UP001566132"/>
    </source>
</evidence>
<protein>
    <recommendedName>
        <fullName evidence="3">Zinc finger protein Rlf/292/654 TPR repeats domain-containing protein</fullName>
    </recommendedName>
</protein>
<evidence type="ECO:0000259" key="3">
    <source>
        <dbReference type="Pfam" id="PF25580"/>
    </source>
</evidence>
<dbReference type="InterPro" id="IPR057986">
    <property type="entry name" value="TPR_Rlf/292/654"/>
</dbReference>
<feature type="coiled-coil region" evidence="1">
    <location>
        <begin position="349"/>
        <end position="376"/>
    </location>
</feature>